<dbReference type="eggNOG" id="COG1086">
    <property type="taxonomic scope" value="Bacteria"/>
</dbReference>
<dbReference type="InterPro" id="IPR051203">
    <property type="entry name" value="Polysaccharide_Synthase-Rel"/>
</dbReference>
<protein>
    <submittedName>
        <fullName evidence="4">Polysaccharide biosynthesis protein CapD</fullName>
    </submittedName>
</protein>
<reference evidence="4 5" key="1">
    <citation type="submission" date="2009-02" db="EMBL/GenBank/DDBJ databases">
        <title>Sequencing of the draft genome and assembly of Dethiobacter alkaliphilus AHT 1.</title>
        <authorList>
            <consortium name="US DOE Joint Genome Institute (JGI-PGF)"/>
            <person name="Lucas S."/>
            <person name="Copeland A."/>
            <person name="Lapidus A."/>
            <person name="Glavina del Rio T."/>
            <person name="Dalin E."/>
            <person name="Tice H."/>
            <person name="Bruce D."/>
            <person name="Goodwin L."/>
            <person name="Pitluck S."/>
            <person name="Larimer F."/>
            <person name="Land M.L."/>
            <person name="Hauser L."/>
            <person name="Muyzer G."/>
        </authorList>
    </citation>
    <scope>NUCLEOTIDE SEQUENCE [LARGE SCALE GENOMIC DNA]</scope>
    <source>
        <strain evidence="4 5">AHT 1</strain>
    </source>
</reference>
<dbReference type="SUPFAM" id="SSF53335">
    <property type="entry name" value="S-adenosyl-L-methionine-dependent methyltransferases"/>
    <property type="match status" value="1"/>
</dbReference>
<dbReference type="PANTHER" id="PTHR43318">
    <property type="entry name" value="UDP-N-ACETYLGLUCOSAMINE 4,6-DEHYDRATASE"/>
    <property type="match status" value="1"/>
</dbReference>
<dbReference type="CDD" id="cd05237">
    <property type="entry name" value="UDP_invert_4-6DH_SDR_e"/>
    <property type="match status" value="1"/>
</dbReference>
<organism evidence="4 5">
    <name type="scientific">Dethiobacter alkaliphilus AHT 1</name>
    <dbReference type="NCBI Taxonomy" id="555088"/>
    <lineage>
        <taxon>Bacteria</taxon>
        <taxon>Bacillati</taxon>
        <taxon>Bacillota</taxon>
        <taxon>Dethiobacteria</taxon>
        <taxon>Dethiobacterales</taxon>
        <taxon>Dethiobacteraceae</taxon>
        <taxon>Dethiobacter</taxon>
    </lineage>
</organism>
<keyword evidence="5" id="KW-1185">Reference proteome</keyword>
<dbReference type="EMBL" id="ACJM01000007">
    <property type="protein sequence ID" value="EEG77504.1"/>
    <property type="molecule type" value="Genomic_DNA"/>
</dbReference>
<feature type="transmembrane region" description="Helical" evidence="2">
    <location>
        <begin position="44"/>
        <end position="65"/>
    </location>
</feature>
<evidence type="ECO:0000256" key="2">
    <source>
        <dbReference type="SAM" id="Phobius"/>
    </source>
</evidence>
<dbReference type="AlphaFoldDB" id="C0GGR3"/>
<evidence type="ECO:0000313" key="4">
    <source>
        <dbReference type="EMBL" id="EEG77504.1"/>
    </source>
</evidence>
<evidence type="ECO:0000256" key="1">
    <source>
        <dbReference type="ARBA" id="ARBA00007430"/>
    </source>
</evidence>
<dbReference type="OrthoDB" id="9803111at2"/>
<accession>C0GGR3</accession>
<gene>
    <name evidence="4" type="ORF">DealDRAFT_1627</name>
</gene>
<comment type="caution">
    <text evidence="4">The sequence shown here is derived from an EMBL/GenBank/DDBJ whole genome shotgun (WGS) entry which is preliminary data.</text>
</comment>
<feature type="transmembrane region" description="Helical" evidence="2">
    <location>
        <begin position="12"/>
        <end position="32"/>
    </location>
</feature>
<dbReference type="SUPFAM" id="SSF51735">
    <property type="entry name" value="NAD(P)-binding Rossmann-fold domains"/>
    <property type="match status" value="1"/>
</dbReference>
<dbReference type="InterPro" id="IPR003869">
    <property type="entry name" value="Polysac_CapD-like"/>
</dbReference>
<dbReference type="STRING" id="555088.DealDRAFT_1627"/>
<feature type="domain" description="Polysaccharide biosynthesis protein CapD-like" evidence="3">
    <location>
        <begin position="284"/>
        <end position="567"/>
    </location>
</feature>
<proteinExistence type="inferred from homology"/>
<dbReference type="RefSeq" id="WP_008516497.1">
    <property type="nucleotide sequence ID" value="NZ_ACJM01000007.1"/>
</dbReference>
<keyword evidence="2" id="KW-0472">Membrane</keyword>
<keyword evidence="2" id="KW-0812">Transmembrane</keyword>
<dbReference type="Pfam" id="PF13727">
    <property type="entry name" value="CoA_binding_3"/>
    <property type="match status" value="1"/>
</dbReference>
<dbReference type="Gene3D" id="3.40.50.720">
    <property type="entry name" value="NAD(P)-binding Rossmann-like Domain"/>
    <property type="match status" value="2"/>
</dbReference>
<evidence type="ECO:0000313" key="5">
    <source>
        <dbReference type="Proteomes" id="UP000006443"/>
    </source>
</evidence>
<evidence type="ECO:0000259" key="3">
    <source>
        <dbReference type="Pfam" id="PF02719"/>
    </source>
</evidence>
<comment type="similarity">
    <text evidence="1">Belongs to the polysaccharide synthase family.</text>
</comment>
<dbReference type="Proteomes" id="UP000006443">
    <property type="component" value="Unassembled WGS sequence"/>
</dbReference>
<dbReference type="Pfam" id="PF02719">
    <property type="entry name" value="Polysacc_synt_2"/>
    <property type="match status" value="1"/>
</dbReference>
<keyword evidence="2" id="KW-1133">Transmembrane helix</keyword>
<dbReference type="PANTHER" id="PTHR43318:SF1">
    <property type="entry name" value="POLYSACCHARIDE BIOSYNTHESIS PROTEIN EPSC-RELATED"/>
    <property type="match status" value="1"/>
</dbReference>
<feature type="transmembrane region" description="Helical" evidence="2">
    <location>
        <begin position="77"/>
        <end position="95"/>
    </location>
</feature>
<feature type="transmembrane region" description="Helical" evidence="2">
    <location>
        <begin position="107"/>
        <end position="125"/>
    </location>
</feature>
<name>C0GGR3_DETAL</name>
<dbReference type="InterPro" id="IPR029063">
    <property type="entry name" value="SAM-dependent_MTases_sf"/>
</dbReference>
<dbReference type="InterPro" id="IPR036291">
    <property type="entry name" value="NAD(P)-bd_dom_sf"/>
</dbReference>
<sequence>MDFKINRWQFILMIIDLHLVALSLYAALQLRFDFAIQQPYLALYFQQVIPLTILAIAIFYLLGLYRRLWQYASIGELALIVFSVSIAYIHIYLYTRFFVQPFPRSSYIIAWILSIALIGGTRFAIRFLRRTNNNCHSECETRVLIVGAGCAGTMVLKELQNHYYARLPKPVGFIDDDKAKERSIIHGVKVLGPRQDIPQIVETHNVDEIIIAMPSAPKDEVREIARICSKLPVKVSILPGVYEILSGDVSISKIRPVEIEDLLGRQEVKINLTEIASYLKKETVLVTGAGGSIGSELCRQITRFQPDTLILLDHTENSVYDIEMELQKRNLPCEIIPVVADIRDRKRIDLIFSTYNPTVIFHAAAHKHVPLMEANRTEAIKNNIFGTKNVAEAAHKYNAKSFLLISTDKAVNPTSVMGATKRIAEMVIQITSRKSNTRFCAVRFGNVLGSRGSVIPLFRKQIEAGGPVTVTSPEMTRYFMTIPEAVQLVIQAGAMGEKGEIFVLDMGEPVKITDLAHDLIRLSGFEPNKDIHISYTGIRPGEKLYEELLTNEEGNKTTKHTRIFIAKATDMTTIGFRQEMAHLSKILKEDLMSHNSHFTEIFQEKQWIKDTKVTHFPIKQLER</sequence>